<reference evidence="2 3" key="1">
    <citation type="submission" date="2018-06" db="EMBL/GenBank/DDBJ databases">
        <authorList>
            <consortium name="Pathogen Informatics"/>
            <person name="Doyle S."/>
        </authorList>
    </citation>
    <scope>NUCLEOTIDE SEQUENCE [LARGE SCALE GENOMIC DNA]</scope>
    <source>
        <strain evidence="2 3">NCTC10723</strain>
    </source>
</reference>
<organism evidence="2 3">
    <name type="scientific">Fusobacterium necrogenes</name>
    <dbReference type="NCBI Taxonomy" id="858"/>
    <lineage>
        <taxon>Bacteria</taxon>
        <taxon>Fusobacteriati</taxon>
        <taxon>Fusobacteriota</taxon>
        <taxon>Fusobacteriia</taxon>
        <taxon>Fusobacteriales</taxon>
        <taxon>Fusobacteriaceae</taxon>
        <taxon>Fusobacterium</taxon>
    </lineage>
</organism>
<keyword evidence="1" id="KW-0175">Coiled coil</keyword>
<evidence type="ECO:0000313" key="3">
    <source>
        <dbReference type="Proteomes" id="UP000255328"/>
    </source>
</evidence>
<dbReference type="EMBL" id="UGGU01000003">
    <property type="protein sequence ID" value="STO31832.1"/>
    <property type="molecule type" value="Genomic_DNA"/>
</dbReference>
<proteinExistence type="predicted"/>
<gene>
    <name evidence="2" type="ORF">NCTC10723_01292</name>
</gene>
<name>A0A377GYI6_9FUSO</name>
<evidence type="ECO:0000256" key="1">
    <source>
        <dbReference type="SAM" id="Coils"/>
    </source>
</evidence>
<dbReference type="AlphaFoldDB" id="A0A377GYI6"/>
<sequence length="127" mass="15030">MKIKKSILTIFLFSNSILALGNYIDMKEYRKLKIFLKEEQQTTFNNLMKNLEFAINTLDRKLKLAQNKKEVTTLEDKKDALIKKKNEIIKKLYINILEHPENYTKAAMDLKENINKLVDSYSEVKEK</sequence>
<evidence type="ECO:0000313" key="2">
    <source>
        <dbReference type="EMBL" id="STO31832.1"/>
    </source>
</evidence>
<keyword evidence="3" id="KW-1185">Reference proteome</keyword>
<feature type="coiled-coil region" evidence="1">
    <location>
        <begin position="48"/>
        <end position="127"/>
    </location>
</feature>
<protein>
    <submittedName>
        <fullName evidence="2">Uncharacterized protein</fullName>
    </submittedName>
</protein>
<accession>A0A377GYI6</accession>
<dbReference type="Proteomes" id="UP000255328">
    <property type="component" value="Unassembled WGS sequence"/>
</dbReference>
<dbReference type="OrthoDB" id="9995319at2"/>
<dbReference type="RefSeq" id="WP_115270493.1">
    <property type="nucleotide sequence ID" value="NZ_CASFEE010000013.1"/>
</dbReference>